<gene>
    <name evidence="1" type="ORF">S06H3_29115</name>
</gene>
<accession>X1NQ46</accession>
<sequence>MASYFTYHDLIETIPFDVAALPPLLILQYG</sequence>
<protein>
    <submittedName>
        <fullName evidence="1">Uncharacterized protein</fullName>
    </submittedName>
</protein>
<evidence type="ECO:0000313" key="1">
    <source>
        <dbReference type="EMBL" id="GAI32326.1"/>
    </source>
</evidence>
<organism evidence="1">
    <name type="scientific">marine sediment metagenome</name>
    <dbReference type="NCBI Taxonomy" id="412755"/>
    <lineage>
        <taxon>unclassified sequences</taxon>
        <taxon>metagenomes</taxon>
        <taxon>ecological metagenomes</taxon>
    </lineage>
</organism>
<comment type="caution">
    <text evidence="1">The sequence shown here is derived from an EMBL/GenBank/DDBJ whole genome shotgun (WGS) entry which is preliminary data.</text>
</comment>
<dbReference type="AlphaFoldDB" id="X1NQ46"/>
<dbReference type="EMBL" id="BARV01017042">
    <property type="protein sequence ID" value="GAI32326.1"/>
    <property type="molecule type" value="Genomic_DNA"/>
</dbReference>
<feature type="non-terminal residue" evidence="1">
    <location>
        <position position="30"/>
    </location>
</feature>
<name>X1NQ46_9ZZZZ</name>
<proteinExistence type="predicted"/>
<reference evidence="1" key="1">
    <citation type="journal article" date="2014" name="Front. Microbiol.">
        <title>High frequency of phylogenetically diverse reductive dehalogenase-homologous genes in deep subseafloor sedimentary metagenomes.</title>
        <authorList>
            <person name="Kawai M."/>
            <person name="Futagami T."/>
            <person name="Toyoda A."/>
            <person name="Takaki Y."/>
            <person name="Nishi S."/>
            <person name="Hori S."/>
            <person name="Arai W."/>
            <person name="Tsubouchi T."/>
            <person name="Morono Y."/>
            <person name="Uchiyama I."/>
            <person name="Ito T."/>
            <person name="Fujiyama A."/>
            <person name="Inagaki F."/>
            <person name="Takami H."/>
        </authorList>
    </citation>
    <scope>NUCLEOTIDE SEQUENCE</scope>
    <source>
        <strain evidence="1">Expedition CK06-06</strain>
    </source>
</reference>